<feature type="domain" description="HTH araC/xylS-type" evidence="4">
    <location>
        <begin position="185"/>
        <end position="283"/>
    </location>
</feature>
<evidence type="ECO:0000259" key="4">
    <source>
        <dbReference type="PROSITE" id="PS01124"/>
    </source>
</evidence>
<dbReference type="Gene3D" id="1.10.10.60">
    <property type="entry name" value="Homeodomain-like"/>
    <property type="match status" value="1"/>
</dbReference>
<evidence type="ECO:0000256" key="1">
    <source>
        <dbReference type="ARBA" id="ARBA00023015"/>
    </source>
</evidence>
<name>A0A9X2ZHB3_9FLAO</name>
<dbReference type="Proteomes" id="UP001151079">
    <property type="component" value="Unassembled WGS sequence"/>
</dbReference>
<dbReference type="SUPFAM" id="SSF46689">
    <property type="entry name" value="Homeodomain-like"/>
    <property type="match status" value="1"/>
</dbReference>
<protein>
    <submittedName>
        <fullName evidence="5">Helix-turn-helix domain-containing protein</fullName>
    </submittedName>
</protein>
<dbReference type="GO" id="GO:0003700">
    <property type="term" value="F:DNA-binding transcription factor activity"/>
    <property type="evidence" value="ECO:0007669"/>
    <property type="project" value="InterPro"/>
</dbReference>
<dbReference type="PANTHER" id="PTHR43280">
    <property type="entry name" value="ARAC-FAMILY TRANSCRIPTIONAL REGULATOR"/>
    <property type="match status" value="1"/>
</dbReference>
<comment type="caution">
    <text evidence="5">The sequence shown here is derived from an EMBL/GenBank/DDBJ whole genome shotgun (WGS) entry which is preliminary data.</text>
</comment>
<reference evidence="5" key="1">
    <citation type="submission" date="2022-10" db="EMBL/GenBank/DDBJ databases">
        <title>Two novel species of Flavobacterium.</title>
        <authorList>
            <person name="Liu Q."/>
            <person name="Xin Y.-H."/>
        </authorList>
    </citation>
    <scope>NUCLEOTIDE SEQUENCE</scope>
    <source>
        <strain evidence="5">LS1R49</strain>
    </source>
</reference>
<keyword evidence="1" id="KW-0805">Transcription regulation</keyword>
<dbReference type="RefSeq" id="WP_264207853.1">
    <property type="nucleotide sequence ID" value="NZ_JAOZEW010000023.1"/>
</dbReference>
<dbReference type="EMBL" id="JAOZEW010000023">
    <property type="protein sequence ID" value="MCV9929767.1"/>
    <property type="molecule type" value="Genomic_DNA"/>
</dbReference>
<evidence type="ECO:0000256" key="2">
    <source>
        <dbReference type="ARBA" id="ARBA00023125"/>
    </source>
</evidence>
<keyword evidence="3" id="KW-0804">Transcription</keyword>
<dbReference type="GO" id="GO:0043565">
    <property type="term" value="F:sequence-specific DNA binding"/>
    <property type="evidence" value="ECO:0007669"/>
    <property type="project" value="InterPro"/>
</dbReference>
<sequence>MIEILNLDRKQFPSGYSTHSVKSEEYALLNQSFRSSFYQMFWIKSGELTLNLDNNLLDINKSECGFIGINQVFSVETKSSFELLLVCFDEDFYCRTDLDRQFLSSCVFFNSEQLLKYKLHNSLKKIIVQYYQSLLHLCRQPFDGLMYHFAHNTVERLLLFSQKELLDRSYGPIETFKKGDVNIANHFRKLVKENLKQIRLVKDYAERLNISVKSLNEICNTIYGIPPKKVITEEIVIESKRLLRYTNMSIKEIAFELHFLDPSNFIRFFINATGVSPTNYRTQFEEKRVYISKSKII</sequence>
<evidence type="ECO:0000313" key="5">
    <source>
        <dbReference type="EMBL" id="MCV9929767.1"/>
    </source>
</evidence>
<dbReference type="PANTHER" id="PTHR43280:SF32">
    <property type="entry name" value="TRANSCRIPTIONAL REGULATORY PROTEIN"/>
    <property type="match status" value="1"/>
</dbReference>
<dbReference type="PROSITE" id="PS01124">
    <property type="entry name" value="HTH_ARAC_FAMILY_2"/>
    <property type="match status" value="1"/>
</dbReference>
<keyword evidence="2" id="KW-0238">DNA-binding</keyword>
<organism evidence="5 6">
    <name type="scientific">Flavobacterium shii</name>
    <dbReference type="NCBI Taxonomy" id="2987687"/>
    <lineage>
        <taxon>Bacteria</taxon>
        <taxon>Pseudomonadati</taxon>
        <taxon>Bacteroidota</taxon>
        <taxon>Flavobacteriia</taxon>
        <taxon>Flavobacteriales</taxon>
        <taxon>Flavobacteriaceae</taxon>
        <taxon>Flavobacterium</taxon>
    </lineage>
</organism>
<proteinExistence type="predicted"/>
<evidence type="ECO:0000313" key="6">
    <source>
        <dbReference type="Proteomes" id="UP001151079"/>
    </source>
</evidence>
<accession>A0A9X2ZHB3</accession>
<keyword evidence="6" id="KW-1185">Reference proteome</keyword>
<dbReference type="SMART" id="SM00342">
    <property type="entry name" value="HTH_ARAC"/>
    <property type="match status" value="1"/>
</dbReference>
<dbReference type="InterPro" id="IPR009057">
    <property type="entry name" value="Homeodomain-like_sf"/>
</dbReference>
<dbReference type="AlphaFoldDB" id="A0A9X2ZHB3"/>
<evidence type="ECO:0000256" key="3">
    <source>
        <dbReference type="ARBA" id="ARBA00023163"/>
    </source>
</evidence>
<dbReference type="Pfam" id="PF12833">
    <property type="entry name" value="HTH_18"/>
    <property type="match status" value="1"/>
</dbReference>
<gene>
    <name evidence="5" type="ORF">OIU83_19050</name>
</gene>
<dbReference type="InterPro" id="IPR018060">
    <property type="entry name" value="HTH_AraC"/>
</dbReference>